<gene>
    <name evidence="3" type="ORF">DFP72DRAFT_1167358</name>
</gene>
<evidence type="ECO:0000313" key="3">
    <source>
        <dbReference type="EMBL" id="KAF6758496.1"/>
    </source>
</evidence>
<keyword evidence="4" id="KW-1185">Reference proteome</keyword>
<name>A0A8H6MAY6_9AGAR</name>
<evidence type="ECO:0000259" key="2">
    <source>
        <dbReference type="Pfam" id="PF00646"/>
    </source>
</evidence>
<dbReference type="InterPro" id="IPR036047">
    <property type="entry name" value="F-box-like_dom_sf"/>
</dbReference>
<dbReference type="EMBL" id="JACGCI010000018">
    <property type="protein sequence ID" value="KAF6758496.1"/>
    <property type="molecule type" value="Genomic_DNA"/>
</dbReference>
<protein>
    <recommendedName>
        <fullName evidence="2">F-box domain-containing protein</fullName>
    </recommendedName>
</protein>
<feature type="domain" description="F-box" evidence="2">
    <location>
        <begin position="306"/>
        <end position="333"/>
    </location>
</feature>
<feature type="region of interest" description="Disordered" evidence="1">
    <location>
        <begin position="260"/>
        <end position="280"/>
    </location>
</feature>
<dbReference type="Pfam" id="PF00646">
    <property type="entry name" value="F-box"/>
    <property type="match status" value="1"/>
</dbReference>
<dbReference type="OrthoDB" id="3269456at2759"/>
<dbReference type="AlphaFoldDB" id="A0A8H6MAY6"/>
<dbReference type="Proteomes" id="UP000521943">
    <property type="component" value="Unassembled WGS sequence"/>
</dbReference>
<sequence length="677" mass="76845">MNWQYNSDEARTRLDSFIQESRQKGPARGPSVTLDETTNVVMYTDPPCLRMVKTGDDVHEEVAVTVAGILCDKVLPPVLSLRSHKFEHVRYLRQFVRLTGLGSNNFQEELSPFTVIESRFRNTVDVTDLQGFDFGVYEGEPCVALHARYLTERRLARSLRHIPFPPEIDPNHALEDARDTKFIRTEDNVVQYARKIVEHDGSIRIETLRPEEFKEGDIVEATGTFVAYPTSEPGEYVLVFVLRALTMLCSSFREASQVKRKARMEEEERKGPKRKRSKVDMPTAKGLKRAYISPHAMERNDFFAGWLKLPPELKDHVFDFLSLSDVISFCQVSLPFRAYAIRRMRTRLVGLTERYELPLYTLLLILDRTNAVISGSLALELVHPTGLVPNNLDFVCPIQEADGLCSFLFTKGYVPVPDRPIFPLIIDDVPGRNCIEAVRTLRHSVRGSIIHVIVSTSSSPLTPIFSAHSTFLMNFVSASAIYSCYPSLTEKCIGVRNVTDKMVTVQPRRQQDQEKYMHRGFTFVEGCQPLSGTSPHVVTETCLHRTRAVIDPETAVLPFDMFRSSSSVWPKTEWRLGCKLILSGGDVVTAETLIEVYCDGTDNWMHGNNLGRLIVSNIVVPLVLAPFTIHDKEIKRTVKETMSFSVKVHAFAMQDDKYKYLVWRVVTDLKETTIGET</sequence>
<comment type="caution">
    <text evidence="3">The sequence shown here is derived from an EMBL/GenBank/DDBJ whole genome shotgun (WGS) entry which is preliminary data.</text>
</comment>
<proteinExistence type="predicted"/>
<dbReference type="CDD" id="cd09917">
    <property type="entry name" value="F-box_SF"/>
    <property type="match status" value="1"/>
</dbReference>
<organism evidence="3 4">
    <name type="scientific">Ephemerocybe angulata</name>
    <dbReference type="NCBI Taxonomy" id="980116"/>
    <lineage>
        <taxon>Eukaryota</taxon>
        <taxon>Fungi</taxon>
        <taxon>Dikarya</taxon>
        <taxon>Basidiomycota</taxon>
        <taxon>Agaricomycotina</taxon>
        <taxon>Agaricomycetes</taxon>
        <taxon>Agaricomycetidae</taxon>
        <taxon>Agaricales</taxon>
        <taxon>Agaricineae</taxon>
        <taxon>Psathyrellaceae</taxon>
        <taxon>Ephemerocybe</taxon>
    </lineage>
</organism>
<dbReference type="InterPro" id="IPR001810">
    <property type="entry name" value="F-box_dom"/>
</dbReference>
<evidence type="ECO:0000256" key="1">
    <source>
        <dbReference type="SAM" id="MobiDB-lite"/>
    </source>
</evidence>
<reference evidence="3 4" key="1">
    <citation type="submission" date="2020-07" db="EMBL/GenBank/DDBJ databases">
        <title>Comparative genomics of pyrophilous fungi reveals a link between fire events and developmental genes.</title>
        <authorList>
            <consortium name="DOE Joint Genome Institute"/>
            <person name="Steindorff A.S."/>
            <person name="Carver A."/>
            <person name="Calhoun S."/>
            <person name="Stillman K."/>
            <person name="Liu H."/>
            <person name="Lipzen A."/>
            <person name="Pangilinan J."/>
            <person name="Labutti K."/>
            <person name="Bruns T.D."/>
            <person name="Grigoriev I.V."/>
        </authorList>
    </citation>
    <scope>NUCLEOTIDE SEQUENCE [LARGE SCALE GENOMIC DNA]</scope>
    <source>
        <strain evidence="3 4">CBS 144469</strain>
    </source>
</reference>
<evidence type="ECO:0000313" key="4">
    <source>
        <dbReference type="Proteomes" id="UP000521943"/>
    </source>
</evidence>
<accession>A0A8H6MAY6</accession>
<dbReference type="SUPFAM" id="SSF81383">
    <property type="entry name" value="F-box domain"/>
    <property type="match status" value="1"/>
</dbReference>